<dbReference type="AlphaFoldDB" id="A0A839INC8"/>
<name>A0A839INC8_9GAMM</name>
<evidence type="ECO:0000313" key="2">
    <source>
        <dbReference type="Proteomes" id="UP000565262"/>
    </source>
</evidence>
<organism evidence="1 2">
    <name type="scientific">Oceanospirillum sediminis</name>
    <dbReference type="NCBI Taxonomy" id="2760088"/>
    <lineage>
        <taxon>Bacteria</taxon>
        <taxon>Pseudomonadati</taxon>
        <taxon>Pseudomonadota</taxon>
        <taxon>Gammaproteobacteria</taxon>
        <taxon>Oceanospirillales</taxon>
        <taxon>Oceanospirillaceae</taxon>
        <taxon>Oceanospirillum</taxon>
    </lineage>
</organism>
<reference evidence="1 2" key="1">
    <citation type="submission" date="2020-08" db="EMBL/GenBank/DDBJ databases">
        <title>Oceanospirillum sp. nov. isolated from marine sediment.</title>
        <authorList>
            <person name="Ji X."/>
        </authorList>
    </citation>
    <scope>NUCLEOTIDE SEQUENCE [LARGE SCALE GENOMIC DNA]</scope>
    <source>
        <strain evidence="1 2">D5</strain>
    </source>
</reference>
<dbReference type="Proteomes" id="UP000565262">
    <property type="component" value="Unassembled WGS sequence"/>
</dbReference>
<keyword evidence="2" id="KW-1185">Reference proteome</keyword>
<protein>
    <submittedName>
        <fullName evidence="1">Uncharacterized protein</fullName>
    </submittedName>
</protein>
<dbReference type="EMBL" id="JACJFM010000004">
    <property type="protein sequence ID" value="MBB1486009.1"/>
    <property type="molecule type" value="Genomic_DNA"/>
</dbReference>
<dbReference type="RefSeq" id="WP_182807786.1">
    <property type="nucleotide sequence ID" value="NZ_JACJFM010000004.1"/>
</dbReference>
<comment type="caution">
    <text evidence="1">The sequence shown here is derived from an EMBL/GenBank/DDBJ whole genome shotgun (WGS) entry which is preliminary data.</text>
</comment>
<gene>
    <name evidence="1" type="ORF">H4O21_05235</name>
</gene>
<evidence type="ECO:0000313" key="1">
    <source>
        <dbReference type="EMBL" id="MBB1486009.1"/>
    </source>
</evidence>
<proteinExistence type="predicted"/>
<accession>A0A839INC8</accession>
<sequence>MSTFLSGAMTKSSEPPGKHNFLTLLRFPHTLIFLAKIFRQKYLNHHQVFSRRSLFAESAGFSAQISLPDNKIVIRSLTPLFHQKINKKQ</sequence>